<feature type="domain" description="SAM" evidence="2">
    <location>
        <begin position="143"/>
        <end position="219"/>
    </location>
</feature>
<evidence type="ECO:0000313" key="3">
    <source>
        <dbReference type="EMBL" id="ETO19924.1"/>
    </source>
</evidence>
<protein>
    <recommendedName>
        <fullName evidence="2">SAM domain-containing protein</fullName>
    </recommendedName>
</protein>
<dbReference type="InterPro" id="IPR001660">
    <property type="entry name" value="SAM"/>
</dbReference>
<gene>
    <name evidence="3" type="ORF">RFI_17299</name>
</gene>
<evidence type="ECO:0000313" key="4">
    <source>
        <dbReference type="Proteomes" id="UP000023152"/>
    </source>
</evidence>
<sequence length="221" mass="25259">MDQNFSVSSVITPNFPNQSSDVVGHPTPEKSVSKTEWNGSSDSELPETSSPSVISDLSWSVPQQGTNSLSVEQSKESCTRHAVGKFSDLESPWAMAEELRRIECEEQIIGKPYEQQLEEVLEEKRRRTAELYWNALLNQWKKWTISEFFFFLMQIDNKCFGGYFSSADKLEAKWLEACGRKFKGEDLSKIDREDLAAMGITNKEHRKKLAVNIHELCKRGN</sequence>
<reference evidence="3 4" key="1">
    <citation type="journal article" date="2013" name="Curr. Biol.">
        <title>The Genome of the Foraminiferan Reticulomyxa filosa.</title>
        <authorList>
            <person name="Glockner G."/>
            <person name="Hulsmann N."/>
            <person name="Schleicher M."/>
            <person name="Noegel A.A."/>
            <person name="Eichinger L."/>
            <person name="Gallinger C."/>
            <person name="Pawlowski J."/>
            <person name="Sierra R."/>
            <person name="Euteneuer U."/>
            <person name="Pillet L."/>
            <person name="Moustafa A."/>
            <person name="Platzer M."/>
            <person name="Groth M."/>
            <person name="Szafranski K."/>
            <person name="Schliwa M."/>
        </authorList>
    </citation>
    <scope>NUCLEOTIDE SEQUENCE [LARGE SCALE GENOMIC DNA]</scope>
</reference>
<comment type="caution">
    <text evidence="3">The sequence shown here is derived from an EMBL/GenBank/DDBJ whole genome shotgun (WGS) entry which is preliminary data.</text>
</comment>
<dbReference type="Pfam" id="PF07647">
    <property type="entry name" value="SAM_2"/>
    <property type="match status" value="1"/>
</dbReference>
<feature type="compositionally biased region" description="Polar residues" evidence="1">
    <location>
        <begin position="1"/>
        <end position="21"/>
    </location>
</feature>
<keyword evidence="4" id="KW-1185">Reference proteome</keyword>
<evidence type="ECO:0000256" key="1">
    <source>
        <dbReference type="SAM" id="MobiDB-lite"/>
    </source>
</evidence>
<feature type="compositionally biased region" description="Polar residues" evidence="1">
    <location>
        <begin position="34"/>
        <end position="57"/>
    </location>
</feature>
<evidence type="ECO:0000259" key="2">
    <source>
        <dbReference type="PROSITE" id="PS50105"/>
    </source>
</evidence>
<proteinExistence type="predicted"/>
<accession>X6N2H5</accession>
<dbReference type="InterPro" id="IPR013761">
    <property type="entry name" value="SAM/pointed_sf"/>
</dbReference>
<dbReference type="EMBL" id="ASPP01013148">
    <property type="protein sequence ID" value="ETO19924.1"/>
    <property type="molecule type" value="Genomic_DNA"/>
</dbReference>
<feature type="region of interest" description="Disordered" evidence="1">
    <location>
        <begin position="1"/>
        <end position="57"/>
    </location>
</feature>
<dbReference type="Proteomes" id="UP000023152">
    <property type="component" value="Unassembled WGS sequence"/>
</dbReference>
<dbReference type="SUPFAM" id="SSF47769">
    <property type="entry name" value="SAM/Pointed domain"/>
    <property type="match status" value="1"/>
</dbReference>
<dbReference type="PROSITE" id="PS50105">
    <property type="entry name" value="SAM_DOMAIN"/>
    <property type="match status" value="1"/>
</dbReference>
<organism evidence="3 4">
    <name type="scientific">Reticulomyxa filosa</name>
    <dbReference type="NCBI Taxonomy" id="46433"/>
    <lineage>
        <taxon>Eukaryota</taxon>
        <taxon>Sar</taxon>
        <taxon>Rhizaria</taxon>
        <taxon>Retaria</taxon>
        <taxon>Foraminifera</taxon>
        <taxon>Monothalamids</taxon>
        <taxon>Reticulomyxidae</taxon>
        <taxon>Reticulomyxa</taxon>
    </lineage>
</organism>
<dbReference type="AlphaFoldDB" id="X6N2H5"/>
<name>X6N2H5_RETFI</name>
<dbReference type="Gene3D" id="1.10.150.50">
    <property type="entry name" value="Transcription Factor, Ets-1"/>
    <property type="match status" value="1"/>
</dbReference>